<accession>A0ABQ2LVD4</accession>
<name>A0ABQ2LVD4_9ACTN</name>
<dbReference type="Pfam" id="PF17227">
    <property type="entry name" value="DUF5302"/>
    <property type="match status" value="1"/>
</dbReference>
<feature type="compositionally biased region" description="Basic and acidic residues" evidence="1">
    <location>
        <begin position="133"/>
        <end position="167"/>
    </location>
</feature>
<feature type="region of interest" description="Disordered" evidence="1">
    <location>
        <begin position="1"/>
        <end position="200"/>
    </location>
</feature>
<gene>
    <name evidence="2" type="ORF">GCM10012287_07470</name>
</gene>
<feature type="compositionally biased region" description="Low complexity" evidence="1">
    <location>
        <begin position="80"/>
        <end position="96"/>
    </location>
</feature>
<evidence type="ECO:0000256" key="1">
    <source>
        <dbReference type="SAM" id="MobiDB-lite"/>
    </source>
</evidence>
<keyword evidence="3" id="KW-1185">Reference proteome</keyword>
<reference evidence="3" key="1">
    <citation type="journal article" date="2019" name="Int. J. Syst. Evol. Microbiol.">
        <title>The Global Catalogue of Microorganisms (GCM) 10K type strain sequencing project: providing services to taxonomists for standard genome sequencing and annotation.</title>
        <authorList>
            <consortium name="The Broad Institute Genomics Platform"/>
            <consortium name="The Broad Institute Genome Sequencing Center for Infectious Disease"/>
            <person name="Wu L."/>
            <person name="Ma J."/>
        </authorList>
    </citation>
    <scope>NUCLEOTIDE SEQUENCE [LARGE SCALE GENOMIC DNA]</scope>
    <source>
        <strain evidence="3">CGMCC 4.7178</strain>
    </source>
</reference>
<proteinExistence type="predicted"/>
<dbReference type="EMBL" id="BMMP01000002">
    <property type="protein sequence ID" value="GGO43696.1"/>
    <property type="molecule type" value="Genomic_DNA"/>
</dbReference>
<sequence>MSDGDSRQRCRPGFALRQKEGTPDARLSVRACRPALREASRAAGHGAPQDVGRLSRGSPAYPEQRPDGACGTPGFRTRWGRGAAFPAGAPGPASRAEPPPLGQTGRPSPGPRPAATGADESPARSNAADVFESEGKSENREYGMADSKDEQTPDVKQKFREALDRKNQRAKKGVPHEDFTMNVHAPRSDGRKRQFRRKTG</sequence>
<dbReference type="InterPro" id="IPR035172">
    <property type="entry name" value="DUF5302"/>
</dbReference>
<evidence type="ECO:0008006" key="4">
    <source>
        <dbReference type="Google" id="ProtNLM"/>
    </source>
</evidence>
<protein>
    <recommendedName>
        <fullName evidence="4">DUF5302 domain-containing protein</fullName>
    </recommendedName>
</protein>
<evidence type="ECO:0000313" key="3">
    <source>
        <dbReference type="Proteomes" id="UP000631535"/>
    </source>
</evidence>
<evidence type="ECO:0000313" key="2">
    <source>
        <dbReference type="EMBL" id="GGO43696.1"/>
    </source>
</evidence>
<organism evidence="2 3">
    <name type="scientific">Streptomyces daqingensis</name>
    <dbReference type="NCBI Taxonomy" id="1472640"/>
    <lineage>
        <taxon>Bacteria</taxon>
        <taxon>Bacillati</taxon>
        <taxon>Actinomycetota</taxon>
        <taxon>Actinomycetes</taxon>
        <taxon>Kitasatosporales</taxon>
        <taxon>Streptomycetaceae</taxon>
        <taxon>Streptomyces</taxon>
    </lineage>
</organism>
<comment type="caution">
    <text evidence="2">The sequence shown here is derived from an EMBL/GenBank/DDBJ whole genome shotgun (WGS) entry which is preliminary data.</text>
</comment>
<dbReference type="Proteomes" id="UP000631535">
    <property type="component" value="Unassembled WGS sequence"/>
</dbReference>